<protein>
    <submittedName>
        <fullName evidence="2">Hopanoid-associated sugar epimerase</fullName>
    </submittedName>
</protein>
<dbReference type="AlphaFoldDB" id="A0A080M7N9"/>
<dbReference type="GO" id="GO:0044877">
    <property type="term" value="F:protein-containing complex binding"/>
    <property type="evidence" value="ECO:0007669"/>
    <property type="project" value="TreeGrafter"/>
</dbReference>
<evidence type="ECO:0000313" key="2">
    <source>
        <dbReference type="EMBL" id="KFB73094.1"/>
    </source>
</evidence>
<dbReference type="Proteomes" id="UP000020077">
    <property type="component" value="Unassembled WGS sequence"/>
</dbReference>
<evidence type="ECO:0000259" key="1">
    <source>
        <dbReference type="Pfam" id="PF01370"/>
    </source>
</evidence>
<proteinExistence type="predicted"/>
<dbReference type="SUPFAM" id="SSF51735">
    <property type="entry name" value="NAD(P)-binding Rossmann-fold domains"/>
    <property type="match status" value="1"/>
</dbReference>
<gene>
    <name evidence="2" type="ORF">AW09_001666</name>
</gene>
<dbReference type="InterPro" id="IPR051207">
    <property type="entry name" value="ComplexI_NDUFA9_subunit"/>
</dbReference>
<sequence length="321" mass="35166">MELENVLLIGGSGFVGGWIASRLSERGIRVTIPTRHRDNTKKLTMLPTISMVEANVHDPQALVQLMRSQDAVINLVGILHDHDSRLPYGKGFAAAHVDLPRKIVAAMRQSGVRRLVHMSALKAATNAPSEYLRSKGEGEAIVHAAMQELEITVFRPSVIFGPDDAFLNMFAKLIRLFPILPLGGGTARFQPVYVGDVASVFTDCLGNGATVGKTYELCGPKVYSLRELVEYTAQLVGKSPRIIDLGSGGWAYLQAGLMWLLPNPPLSPDNLRSMEVDSVSDGTHDYPGWHPEALEAVAPGYLSPNEIVQLRLDRFRYRAGR</sequence>
<dbReference type="EMBL" id="JDVG02000287">
    <property type="protein sequence ID" value="KFB73094.1"/>
    <property type="molecule type" value="Genomic_DNA"/>
</dbReference>
<dbReference type="InterPro" id="IPR036291">
    <property type="entry name" value="NAD(P)-bd_dom_sf"/>
</dbReference>
<dbReference type="Pfam" id="PF01370">
    <property type="entry name" value="Epimerase"/>
    <property type="match status" value="1"/>
</dbReference>
<dbReference type="PANTHER" id="PTHR12126">
    <property type="entry name" value="NADH-UBIQUINONE OXIDOREDUCTASE 39 KDA SUBUNIT-RELATED"/>
    <property type="match status" value="1"/>
</dbReference>
<name>A0A080M7N9_9PROT</name>
<reference evidence="2 3" key="1">
    <citation type="submission" date="2014-02" db="EMBL/GenBank/DDBJ databases">
        <title>Expanding our view of genomic diversity in Candidatus Accumulibacter clades.</title>
        <authorList>
            <person name="Skennerton C.T."/>
            <person name="Barr J.J."/>
            <person name="Slater F.R."/>
            <person name="Bond P.L."/>
            <person name="Tyson G.W."/>
        </authorList>
    </citation>
    <scope>NUCLEOTIDE SEQUENCE [LARGE SCALE GENOMIC DNA]</scope>
    <source>
        <strain evidence="3">BA-91</strain>
    </source>
</reference>
<evidence type="ECO:0000313" key="3">
    <source>
        <dbReference type="Proteomes" id="UP000020077"/>
    </source>
</evidence>
<feature type="domain" description="NAD-dependent epimerase/dehydratase" evidence="1">
    <location>
        <begin position="6"/>
        <end position="210"/>
    </location>
</feature>
<dbReference type="PANTHER" id="PTHR12126:SF11">
    <property type="entry name" value="NADH DEHYDROGENASE [UBIQUINONE] 1 ALPHA SUBCOMPLEX SUBUNIT 9, MITOCHONDRIAL"/>
    <property type="match status" value="1"/>
</dbReference>
<dbReference type="CDD" id="cd05271">
    <property type="entry name" value="NDUFA9_like_SDR_a"/>
    <property type="match status" value="1"/>
</dbReference>
<dbReference type="Gene3D" id="3.40.50.720">
    <property type="entry name" value="NAD(P)-binding Rossmann-like Domain"/>
    <property type="match status" value="1"/>
</dbReference>
<organism evidence="2 3">
    <name type="scientific">Candidatus Accumulibacter phosphatis</name>
    <dbReference type="NCBI Taxonomy" id="327160"/>
    <lineage>
        <taxon>Bacteria</taxon>
        <taxon>Pseudomonadati</taxon>
        <taxon>Pseudomonadota</taxon>
        <taxon>Betaproteobacteria</taxon>
        <taxon>Candidatus Accumulibacter</taxon>
    </lineage>
</organism>
<comment type="caution">
    <text evidence="2">The sequence shown here is derived from an EMBL/GenBank/DDBJ whole genome shotgun (WGS) entry which is preliminary data.</text>
</comment>
<accession>A0A080M7N9</accession>
<dbReference type="InterPro" id="IPR001509">
    <property type="entry name" value="Epimerase_deHydtase"/>
</dbReference>